<keyword evidence="12" id="KW-1185">Reference proteome</keyword>
<feature type="signal peptide" evidence="10">
    <location>
        <begin position="1"/>
        <end position="16"/>
    </location>
</feature>
<keyword evidence="5 10" id="KW-0732">Signal</keyword>
<keyword evidence="7" id="KW-0106">Calcium</keyword>
<dbReference type="GO" id="GO:0045493">
    <property type="term" value="P:xylan catabolic process"/>
    <property type="evidence" value="ECO:0007669"/>
    <property type="project" value="UniProtKB-KW"/>
</dbReference>
<comment type="catalytic activity">
    <reaction evidence="9">
        <text>feruloyl-polysaccharide + H2O = ferulate + polysaccharide.</text>
        <dbReference type="EC" id="3.1.1.73"/>
    </reaction>
</comment>
<dbReference type="AlphaFoldDB" id="A0AAW0D2F8"/>
<dbReference type="GO" id="GO:0046872">
    <property type="term" value="F:metal ion binding"/>
    <property type="evidence" value="ECO:0007669"/>
    <property type="project" value="UniProtKB-KW"/>
</dbReference>
<protein>
    <recommendedName>
        <fullName evidence="10">Carboxylic ester hydrolase</fullName>
        <ecNumber evidence="10">3.1.1.-</ecNumber>
    </recommendedName>
</protein>
<dbReference type="GO" id="GO:0030600">
    <property type="term" value="F:feruloyl esterase activity"/>
    <property type="evidence" value="ECO:0007669"/>
    <property type="project" value="UniProtKB-EC"/>
</dbReference>
<dbReference type="PANTHER" id="PTHR33938:SF15">
    <property type="entry name" value="FERULOYL ESTERASE B-RELATED"/>
    <property type="match status" value="1"/>
</dbReference>
<sequence length="522" mass="56311">MHFSRILPLAILGLSGRQTFDFDATCSSIASKVSAISNTTILVTQAVSAGTTLTFPEADPSCGANTQLIPVDICRISLDVATSDSSGIRMEAWLPKNWTGRFLSTGNGGLGGCIQFNDMAYTSSLGFATVGANNGHDGMSGAPFANAPQVLADFTFRSIHTNVVVGKKITELFYGTPHTKSYYLGCSTGGRQGLKSVQDFPDDFDGVVAGAPAANQNELLAWSGNFFSITGPPSSPSFIPVQTWVTTIHENILAQCDTIDGVQDNVIEDPNLCDYDPSQLLCTDANSDGCLTETQVDTVRKVFQPFTDSEGNLLYPRPAPGSEKQGVSLYGGSPLIFTQDWFRFVIFNSSFDPTTLTLADYELAIAFNPFNIATFKGNISAFQSRNGKLLTYHGEMDGLISPFNSERYYHHVSDTMDLPSSSLDDFYRFFRISGMSHCSGGDGAWEIGQGSGMSLDPDANILTAMVRWVEEGVAPDTILGTKFVNDTPSAGVAFSRRHCRFPLRNTFDGTGDSAQPDSWSCQ</sequence>
<reference evidence="11 12" key="1">
    <citation type="submission" date="2024-01" db="EMBL/GenBank/DDBJ databases">
        <title>A draft genome for a cacao thread blight-causing isolate of Paramarasmius palmivorus.</title>
        <authorList>
            <person name="Baruah I.K."/>
            <person name="Bukari Y."/>
            <person name="Amoako-Attah I."/>
            <person name="Meinhardt L.W."/>
            <person name="Bailey B.A."/>
            <person name="Cohen S.P."/>
        </authorList>
    </citation>
    <scope>NUCLEOTIDE SEQUENCE [LARGE SCALE GENOMIC DNA]</scope>
    <source>
        <strain evidence="11 12">GH-12</strain>
    </source>
</reference>
<dbReference type="InterPro" id="IPR011118">
    <property type="entry name" value="Tannase/feruloyl_esterase"/>
</dbReference>
<organism evidence="11 12">
    <name type="scientific">Paramarasmius palmivorus</name>
    <dbReference type="NCBI Taxonomy" id="297713"/>
    <lineage>
        <taxon>Eukaryota</taxon>
        <taxon>Fungi</taxon>
        <taxon>Dikarya</taxon>
        <taxon>Basidiomycota</taxon>
        <taxon>Agaricomycotina</taxon>
        <taxon>Agaricomycetes</taxon>
        <taxon>Agaricomycetidae</taxon>
        <taxon>Agaricales</taxon>
        <taxon>Marasmiineae</taxon>
        <taxon>Marasmiaceae</taxon>
        <taxon>Paramarasmius</taxon>
    </lineage>
</organism>
<keyword evidence="2" id="KW-0719">Serine esterase</keyword>
<dbReference type="SUPFAM" id="SSF53474">
    <property type="entry name" value="alpha/beta-Hydrolases"/>
    <property type="match status" value="1"/>
</dbReference>
<evidence type="ECO:0000313" key="12">
    <source>
        <dbReference type="Proteomes" id="UP001383192"/>
    </source>
</evidence>
<evidence type="ECO:0000256" key="10">
    <source>
        <dbReference type="RuleBase" id="RU361238"/>
    </source>
</evidence>
<dbReference type="Proteomes" id="UP001383192">
    <property type="component" value="Unassembled WGS sequence"/>
</dbReference>
<evidence type="ECO:0000256" key="7">
    <source>
        <dbReference type="ARBA" id="ARBA00022837"/>
    </source>
</evidence>
<proteinExistence type="inferred from homology"/>
<dbReference type="PANTHER" id="PTHR33938">
    <property type="entry name" value="FERULOYL ESTERASE B-RELATED"/>
    <property type="match status" value="1"/>
</dbReference>
<evidence type="ECO:0000256" key="6">
    <source>
        <dbReference type="ARBA" id="ARBA00022801"/>
    </source>
</evidence>
<feature type="chain" id="PRO_5043091087" description="Carboxylic ester hydrolase" evidence="10">
    <location>
        <begin position="17"/>
        <end position="522"/>
    </location>
</feature>
<dbReference type="InterPro" id="IPR029058">
    <property type="entry name" value="AB_hydrolase_fold"/>
</dbReference>
<keyword evidence="3" id="KW-0624">Polysaccharide degradation</keyword>
<keyword evidence="6 10" id="KW-0378">Hydrolase</keyword>
<evidence type="ECO:0000256" key="5">
    <source>
        <dbReference type="ARBA" id="ARBA00022729"/>
    </source>
</evidence>
<dbReference type="EC" id="3.1.1.-" evidence="10"/>
<evidence type="ECO:0000256" key="9">
    <source>
        <dbReference type="ARBA" id="ARBA00034075"/>
    </source>
</evidence>
<accession>A0AAW0D2F8</accession>
<evidence type="ECO:0000256" key="3">
    <source>
        <dbReference type="ARBA" id="ARBA00022651"/>
    </source>
</evidence>
<evidence type="ECO:0000256" key="8">
    <source>
        <dbReference type="ARBA" id="ARBA00023157"/>
    </source>
</evidence>
<dbReference type="Pfam" id="PF07519">
    <property type="entry name" value="Tannase"/>
    <property type="match status" value="2"/>
</dbReference>
<name>A0AAW0D2F8_9AGAR</name>
<evidence type="ECO:0000313" key="11">
    <source>
        <dbReference type="EMBL" id="KAK7045783.1"/>
    </source>
</evidence>
<keyword evidence="8" id="KW-1015">Disulfide bond</keyword>
<evidence type="ECO:0000256" key="4">
    <source>
        <dbReference type="ARBA" id="ARBA00022723"/>
    </source>
</evidence>
<dbReference type="EMBL" id="JAYKXP010000023">
    <property type="protein sequence ID" value="KAK7045783.1"/>
    <property type="molecule type" value="Genomic_DNA"/>
</dbReference>
<comment type="caution">
    <text evidence="11">The sequence shown here is derived from an EMBL/GenBank/DDBJ whole genome shotgun (WGS) entry which is preliminary data.</text>
</comment>
<keyword evidence="3" id="KW-0119">Carbohydrate metabolism</keyword>
<evidence type="ECO:0000256" key="1">
    <source>
        <dbReference type="ARBA" id="ARBA00006249"/>
    </source>
</evidence>
<gene>
    <name evidence="11" type="ORF">VNI00_007184</name>
</gene>
<keyword evidence="3" id="KW-0858">Xylan degradation</keyword>
<keyword evidence="4" id="KW-0479">Metal-binding</keyword>
<evidence type="ECO:0000256" key="2">
    <source>
        <dbReference type="ARBA" id="ARBA00022487"/>
    </source>
</evidence>
<comment type="similarity">
    <text evidence="1 10">Belongs to the tannase family.</text>
</comment>